<accession>A0A0F9H1E0</accession>
<dbReference type="EMBL" id="LAZR01018348">
    <property type="protein sequence ID" value="KKL96751.1"/>
    <property type="molecule type" value="Genomic_DNA"/>
</dbReference>
<comment type="caution">
    <text evidence="1">The sequence shown here is derived from an EMBL/GenBank/DDBJ whole genome shotgun (WGS) entry which is preliminary data.</text>
</comment>
<organism evidence="1">
    <name type="scientific">marine sediment metagenome</name>
    <dbReference type="NCBI Taxonomy" id="412755"/>
    <lineage>
        <taxon>unclassified sequences</taxon>
        <taxon>metagenomes</taxon>
        <taxon>ecological metagenomes</taxon>
    </lineage>
</organism>
<gene>
    <name evidence="1" type="ORF">LCGC14_1841360</name>
</gene>
<sequence length="103" mass="11533">MKIYKDKELTIEVDNELDLGIVDAGKSKTYKYYIVNETSNDLVDLVVSTVSSELEIIQYPIQIKAHGSSEIILKWTPSITIKKGLKASLVFKASEIIKPFGNN</sequence>
<reference evidence="1" key="1">
    <citation type="journal article" date="2015" name="Nature">
        <title>Complex archaea that bridge the gap between prokaryotes and eukaryotes.</title>
        <authorList>
            <person name="Spang A."/>
            <person name="Saw J.H."/>
            <person name="Jorgensen S.L."/>
            <person name="Zaremba-Niedzwiedzka K."/>
            <person name="Martijn J."/>
            <person name="Lind A.E."/>
            <person name="van Eijk R."/>
            <person name="Schleper C."/>
            <person name="Guy L."/>
            <person name="Ettema T.J."/>
        </authorList>
    </citation>
    <scope>NUCLEOTIDE SEQUENCE</scope>
</reference>
<name>A0A0F9H1E0_9ZZZZ</name>
<dbReference type="AlphaFoldDB" id="A0A0F9H1E0"/>
<evidence type="ECO:0000313" key="1">
    <source>
        <dbReference type="EMBL" id="KKL96751.1"/>
    </source>
</evidence>
<protein>
    <submittedName>
        <fullName evidence="1">Uncharacterized protein</fullName>
    </submittedName>
</protein>
<proteinExistence type="predicted"/>